<dbReference type="AlphaFoldDB" id="A0A6A7A9J4"/>
<accession>A0A6A7A9J4</accession>
<evidence type="ECO:0000313" key="1">
    <source>
        <dbReference type="EMBL" id="KAF2829970.1"/>
    </source>
</evidence>
<protein>
    <submittedName>
        <fullName evidence="1">Uncharacterized protein</fullName>
    </submittedName>
</protein>
<dbReference type="OrthoDB" id="3682427at2759"/>
<dbReference type="Proteomes" id="UP000799424">
    <property type="component" value="Unassembled WGS sequence"/>
</dbReference>
<proteinExistence type="predicted"/>
<gene>
    <name evidence="1" type="ORF">CC86DRAFT_391998</name>
</gene>
<evidence type="ECO:0000313" key="2">
    <source>
        <dbReference type="Proteomes" id="UP000799424"/>
    </source>
</evidence>
<name>A0A6A7A9J4_9PLEO</name>
<dbReference type="EMBL" id="MU006220">
    <property type="protein sequence ID" value="KAF2829970.1"/>
    <property type="molecule type" value="Genomic_DNA"/>
</dbReference>
<sequence>MSCNINQIPSPPTALSSCAVPVGGSNSSILDMCCNSHVNAVATYGPPGSNSNTRTEDGCFQFCVTDEPDVVQGCLTNTLREYAKGDPILKCFNVATAKKDTGATEGGYGSAGTRVRASGVGWVMGTVLSLAFVGAAVGTV</sequence>
<organism evidence="1 2">
    <name type="scientific">Ophiobolus disseminans</name>
    <dbReference type="NCBI Taxonomy" id="1469910"/>
    <lineage>
        <taxon>Eukaryota</taxon>
        <taxon>Fungi</taxon>
        <taxon>Dikarya</taxon>
        <taxon>Ascomycota</taxon>
        <taxon>Pezizomycotina</taxon>
        <taxon>Dothideomycetes</taxon>
        <taxon>Pleosporomycetidae</taxon>
        <taxon>Pleosporales</taxon>
        <taxon>Pleosporineae</taxon>
        <taxon>Phaeosphaeriaceae</taxon>
        <taxon>Ophiobolus</taxon>
    </lineage>
</organism>
<keyword evidence="2" id="KW-1185">Reference proteome</keyword>
<reference evidence="1" key="1">
    <citation type="journal article" date="2020" name="Stud. Mycol.">
        <title>101 Dothideomycetes genomes: a test case for predicting lifestyles and emergence of pathogens.</title>
        <authorList>
            <person name="Haridas S."/>
            <person name="Albert R."/>
            <person name="Binder M."/>
            <person name="Bloem J."/>
            <person name="Labutti K."/>
            <person name="Salamov A."/>
            <person name="Andreopoulos B."/>
            <person name="Baker S."/>
            <person name="Barry K."/>
            <person name="Bills G."/>
            <person name="Bluhm B."/>
            <person name="Cannon C."/>
            <person name="Castanera R."/>
            <person name="Culley D."/>
            <person name="Daum C."/>
            <person name="Ezra D."/>
            <person name="Gonzalez J."/>
            <person name="Henrissat B."/>
            <person name="Kuo A."/>
            <person name="Liang C."/>
            <person name="Lipzen A."/>
            <person name="Lutzoni F."/>
            <person name="Magnuson J."/>
            <person name="Mondo S."/>
            <person name="Nolan M."/>
            <person name="Ohm R."/>
            <person name="Pangilinan J."/>
            <person name="Park H.-J."/>
            <person name="Ramirez L."/>
            <person name="Alfaro M."/>
            <person name="Sun H."/>
            <person name="Tritt A."/>
            <person name="Yoshinaga Y."/>
            <person name="Zwiers L.-H."/>
            <person name="Turgeon B."/>
            <person name="Goodwin S."/>
            <person name="Spatafora J."/>
            <person name="Crous P."/>
            <person name="Grigoriev I."/>
        </authorList>
    </citation>
    <scope>NUCLEOTIDE SEQUENCE</scope>
    <source>
        <strain evidence="1">CBS 113818</strain>
    </source>
</reference>